<keyword evidence="2" id="KW-1185">Reference proteome</keyword>
<reference evidence="1 2" key="1">
    <citation type="journal article" date="2010" name="J. Bacteriol.">
        <title>Complete genome sequence of the representative gamma-hexachlorocyclohexane-degrading bacterium Sphingobium japonicum UT26.</title>
        <authorList>
            <person name="Nagata Y."/>
            <person name="Ohtsubo Y."/>
            <person name="Endo R."/>
            <person name="Ichikawa N."/>
            <person name="Ankai A."/>
            <person name="Oguchi A."/>
            <person name="Fukui S."/>
            <person name="Fujita N."/>
            <person name="Tsuda M."/>
        </authorList>
    </citation>
    <scope>NUCLEOTIDE SEQUENCE [LARGE SCALE GENOMIC DNA]</scope>
    <source>
        <strain evidence="2">DSM 16413 / CCM 7287 / MTCC 6362 / UT26 / NBRC 101211 / UT26S</strain>
    </source>
</reference>
<name>D4Z311_SPHIU</name>
<dbReference type="Proteomes" id="UP000007753">
    <property type="component" value="Chromosome 1"/>
</dbReference>
<protein>
    <submittedName>
        <fullName evidence="1">Uncharacterized protein</fullName>
    </submittedName>
</protein>
<evidence type="ECO:0000313" key="2">
    <source>
        <dbReference type="Proteomes" id="UP000007753"/>
    </source>
</evidence>
<dbReference type="KEGG" id="sjp:SJA_C1-21590"/>
<proteinExistence type="predicted"/>
<evidence type="ECO:0000313" key="1">
    <source>
        <dbReference type="EMBL" id="BAI96993.1"/>
    </source>
</evidence>
<dbReference type="AlphaFoldDB" id="D4Z311"/>
<sequence length="58" mass="6170">MGSAPTHKRGFSSFMGISVDGVAERDGWGDNGLMLRISPPPLASRAVPLPILRWGGCF</sequence>
<dbReference type="EMBL" id="AP010803">
    <property type="protein sequence ID" value="BAI96993.1"/>
    <property type="molecule type" value="Genomic_DNA"/>
</dbReference>
<gene>
    <name evidence="1" type="ordered locus">SJA_C1-21590</name>
</gene>
<organism evidence="1 2">
    <name type="scientific">Sphingobium indicum (strain DSM 16413 / CCM 7287 / MTCC 6362 / UT26 / NBRC 101211 / UT26S)</name>
    <name type="common">Sphingobium japonicum</name>
    <dbReference type="NCBI Taxonomy" id="452662"/>
    <lineage>
        <taxon>Bacteria</taxon>
        <taxon>Pseudomonadati</taxon>
        <taxon>Pseudomonadota</taxon>
        <taxon>Alphaproteobacteria</taxon>
        <taxon>Sphingomonadales</taxon>
        <taxon>Sphingomonadaceae</taxon>
        <taxon>Sphingobium</taxon>
    </lineage>
</organism>
<dbReference type="HOGENOM" id="CLU_2976938_0_0_5"/>
<accession>D4Z311</accession>